<organism evidence="2">
    <name type="scientific">viral metagenome</name>
    <dbReference type="NCBI Taxonomy" id="1070528"/>
    <lineage>
        <taxon>unclassified sequences</taxon>
        <taxon>metagenomes</taxon>
        <taxon>organismal metagenomes</taxon>
    </lineage>
</organism>
<accession>A0A6C0ITC3</accession>
<feature type="compositionally biased region" description="Basic and acidic residues" evidence="1">
    <location>
        <begin position="66"/>
        <end position="96"/>
    </location>
</feature>
<evidence type="ECO:0000256" key="1">
    <source>
        <dbReference type="SAM" id="MobiDB-lite"/>
    </source>
</evidence>
<name>A0A6C0ITC3_9ZZZZ</name>
<reference evidence="2" key="1">
    <citation type="journal article" date="2020" name="Nature">
        <title>Giant virus diversity and host interactions through global metagenomics.</title>
        <authorList>
            <person name="Schulz F."/>
            <person name="Roux S."/>
            <person name="Paez-Espino D."/>
            <person name="Jungbluth S."/>
            <person name="Walsh D.A."/>
            <person name="Denef V.J."/>
            <person name="McMahon K.D."/>
            <person name="Konstantinidis K.T."/>
            <person name="Eloe-Fadrosh E.A."/>
            <person name="Kyrpides N.C."/>
            <person name="Woyke T."/>
        </authorList>
    </citation>
    <scope>NUCLEOTIDE SEQUENCE</scope>
    <source>
        <strain evidence="2">GVMAG-M-3300024261-8</strain>
    </source>
</reference>
<feature type="region of interest" description="Disordered" evidence="1">
    <location>
        <begin position="66"/>
        <end position="132"/>
    </location>
</feature>
<proteinExistence type="predicted"/>
<sequence>MPIDINENHQLRLIWSKYQNVLTDHQRSRKTHWKNNTLDEWEQVRRDLESQRRKELYEMQKIVRDKKAENERQLREEHKLMLEKRRQDRLERKEANDASPPPPLRRSARVHSKTSNDPLASYRRGSMYTKTA</sequence>
<protein>
    <submittedName>
        <fullName evidence="2">Uncharacterized protein</fullName>
    </submittedName>
</protein>
<evidence type="ECO:0000313" key="2">
    <source>
        <dbReference type="EMBL" id="QHT95656.1"/>
    </source>
</evidence>
<dbReference type="EMBL" id="MN740244">
    <property type="protein sequence ID" value="QHT95656.1"/>
    <property type="molecule type" value="Genomic_DNA"/>
</dbReference>
<dbReference type="AlphaFoldDB" id="A0A6C0ITC3"/>